<feature type="coiled-coil region" evidence="6">
    <location>
        <begin position="152"/>
        <end position="179"/>
    </location>
</feature>
<dbReference type="PROSITE" id="PS51297">
    <property type="entry name" value="K_BOX"/>
    <property type="match status" value="1"/>
</dbReference>
<keyword evidence="4" id="KW-0804">Transcription</keyword>
<keyword evidence="2" id="KW-0805">Transcription regulation</keyword>
<evidence type="ECO:0000256" key="6">
    <source>
        <dbReference type="SAM" id="Coils"/>
    </source>
</evidence>
<keyword evidence="3" id="KW-0238">DNA-binding</keyword>
<dbReference type="GO" id="GO:0003700">
    <property type="term" value="F:DNA-binding transcription factor activity"/>
    <property type="evidence" value="ECO:0007669"/>
    <property type="project" value="InterPro"/>
</dbReference>
<dbReference type="Gene3D" id="3.40.1810.10">
    <property type="entry name" value="Transcription factor, MADS-box"/>
    <property type="match status" value="1"/>
</dbReference>
<evidence type="ECO:0000259" key="8">
    <source>
        <dbReference type="PROSITE" id="PS50066"/>
    </source>
</evidence>
<dbReference type="Pfam" id="PF01486">
    <property type="entry name" value="K-box"/>
    <property type="match status" value="1"/>
</dbReference>
<dbReference type="InterPro" id="IPR050142">
    <property type="entry name" value="MADS-box/MEF2_TF"/>
</dbReference>
<evidence type="ECO:0000256" key="7">
    <source>
        <dbReference type="SAM" id="MobiDB-lite"/>
    </source>
</evidence>
<sequence>MGRKKIEIKRIEERNNRHVTFSKRRNGLLKKAKELSILCDAQIGAIIFSDLNKLYHFSHGNSLAAILQHYHEVSYAYEREVTGVQEHKNTKSARSQANRNILQSVQRYLDELNLDQLTEADLAQLEKEMESALVQTRETKVSVNTQHMMEPIIILQEKEKLLREENKLLKQQISAMEKEDVAPREMDNNRDIDMEHANNETDNSSPRQTLMLLQ</sequence>
<evidence type="ECO:0000256" key="5">
    <source>
        <dbReference type="ARBA" id="ARBA00023242"/>
    </source>
</evidence>
<dbReference type="InterPro" id="IPR002100">
    <property type="entry name" value="TF_MADSbox"/>
</dbReference>
<dbReference type="GO" id="GO:0005634">
    <property type="term" value="C:nucleus"/>
    <property type="evidence" value="ECO:0007669"/>
    <property type="project" value="UniProtKB-SubCell"/>
</dbReference>
<evidence type="ECO:0000259" key="9">
    <source>
        <dbReference type="PROSITE" id="PS51297"/>
    </source>
</evidence>
<evidence type="ECO:0000256" key="4">
    <source>
        <dbReference type="ARBA" id="ARBA00023163"/>
    </source>
</evidence>
<dbReference type="Pfam" id="PF00319">
    <property type="entry name" value="SRF-TF"/>
    <property type="match status" value="1"/>
</dbReference>
<dbReference type="PANTHER" id="PTHR48019">
    <property type="entry name" value="SERUM RESPONSE FACTOR HOMOLOG"/>
    <property type="match status" value="1"/>
</dbReference>
<protein>
    <submittedName>
        <fullName evidence="10">CAL1</fullName>
    </submittedName>
</protein>
<evidence type="ECO:0000256" key="3">
    <source>
        <dbReference type="ARBA" id="ARBA00023125"/>
    </source>
</evidence>
<feature type="domain" description="MADS-box" evidence="8">
    <location>
        <begin position="1"/>
        <end position="61"/>
    </location>
</feature>
<dbReference type="PRINTS" id="PR00404">
    <property type="entry name" value="MADSDOMAIN"/>
</dbReference>
<dbReference type="CDD" id="cd00265">
    <property type="entry name" value="MADS_MEF2_like"/>
    <property type="match status" value="1"/>
</dbReference>
<dbReference type="GO" id="GO:0000977">
    <property type="term" value="F:RNA polymerase II transcription regulatory region sequence-specific DNA binding"/>
    <property type="evidence" value="ECO:0007669"/>
    <property type="project" value="InterPro"/>
</dbReference>
<dbReference type="SMART" id="SM00432">
    <property type="entry name" value="MADS"/>
    <property type="match status" value="1"/>
</dbReference>
<dbReference type="GO" id="GO:0046983">
    <property type="term" value="F:protein dimerization activity"/>
    <property type="evidence" value="ECO:0007669"/>
    <property type="project" value="InterPro"/>
</dbReference>
<keyword evidence="5" id="KW-0539">Nucleus</keyword>
<evidence type="ECO:0000256" key="2">
    <source>
        <dbReference type="ARBA" id="ARBA00023015"/>
    </source>
</evidence>
<accession>A0AB38ZF14</accession>
<feature type="domain" description="K-box" evidence="9">
    <location>
        <begin position="85"/>
        <end position="179"/>
    </location>
</feature>
<dbReference type="SUPFAM" id="SSF55455">
    <property type="entry name" value="SRF-like"/>
    <property type="match status" value="1"/>
</dbReference>
<dbReference type="PROSITE" id="PS50066">
    <property type="entry name" value="MADS_BOX_2"/>
    <property type="match status" value="1"/>
</dbReference>
<proteinExistence type="evidence at transcript level"/>
<dbReference type="EMBL" id="OP157202">
    <property type="protein sequence ID" value="WYD56660.1"/>
    <property type="molecule type" value="mRNA"/>
</dbReference>
<dbReference type="InterPro" id="IPR002487">
    <property type="entry name" value="TF_Kbox"/>
</dbReference>
<organism evidence="10">
    <name type="scientific">Kitagawia praeruptora</name>
    <name type="common">Peucedanum praeruptorum</name>
    <dbReference type="NCBI Taxonomy" id="312531"/>
    <lineage>
        <taxon>Eukaryota</taxon>
        <taxon>Viridiplantae</taxon>
        <taxon>Streptophyta</taxon>
        <taxon>Embryophyta</taxon>
        <taxon>Tracheophyta</taxon>
        <taxon>Spermatophyta</taxon>
        <taxon>Magnoliopsida</taxon>
        <taxon>eudicotyledons</taxon>
        <taxon>Gunneridae</taxon>
        <taxon>Pentapetalae</taxon>
        <taxon>asterids</taxon>
        <taxon>campanulids</taxon>
        <taxon>Apiales</taxon>
        <taxon>Apiaceae</taxon>
        <taxon>Apioideae</taxon>
        <taxon>apioid superclade</taxon>
        <taxon>Selineae</taxon>
        <taxon>Kitagawia</taxon>
    </lineage>
</organism>
<dbReference type="InterPro" id="IPR033896">
    <property type="entry name" value="MEF2-like_N"/>
</dbReference>
<evidence type="ECO:0000256" key="1">
    <source>
        <dbReference type="ARBA" id="ARBA00004123"/>
    </source>
</evidence>
<keyword evidence="6" id="KW-0175">Coiled coil</keyword>
<dbReference type="InterPro" id="IPR036879">
    <property type="entry name" value="TF_MADSbox_sf"/>
</dbReference>
<reference evidence="10" key="1">
    <citation type="submission" date="2022-08" db="EMBL/GenBank/DDBJ databases">
        <authorList>
            <person name="Zha L."/>
        </authorList>
    </citation>
    <scope>NUCLEOTIDE SEQUENCE</scope>
</reference>
<evidence type="ECO:0000313" key="10">
    <source>
        <dbReference type="EMBL" id="WYD56660.1"/>
    </source>
</evidence>
<dbReference type="AlphaFoldDB" id="A0AB38ZF14"/>
<comment type="subcellular location">
    <subcellularLocation>
        <location evidence="1">Nucleus</location>
    </subcellularLocation>
</comment>
<dbReference type="GO" id="GO:0045944">
    <property type="term" value="P:positive regulation of transcription by RNA polymerase II"/>
    <property type="evidence" value="ECO:0007669"/>
    <property type="project" value="InterPro"/>
</dbReference>
<name>A0AB38ZF14_KITPR</name>
<feature type="region of interest" description="Disordered" evidence="7">
    <location>
        <begin position="195"/>
        <end position="214"/>
    </location>
</feature>